<evidence type="ECO:0000313" key="1">
    <source>
        <dbReference type="EMBL" id="CEG41297.1"/>
    </source>
</evidence>
<keyword evidence="2" id="KW-1185">Reference proteome</keyword>
<dbReference type="GeneID" id="36406708"/>
<proteinExistence type="predicted"/>
<organism evidence="1 2">
    <name type="scientific">Plasmopara halstedii</name>
    <name type="common">Downy mildew of sunflower</name>
    <dbReference type="NCBI Taxonomy" id="4781"/>
    <lineage>
        <taxon>Eukaryota</taxon>
        <taxon>Sar</taxon>
        <taxon>Stramenopiles</taxon>
        <taxon>Oomycota</taxon>
        <taxon>Peronosporomycetes</taxon>
        <taxon>Peronosporales</taxon>
        <taxon>Peronosporaceae</taxon>
        <taxon>Plasmopara</taxon>
    </lineage>
</organism>
<sequence>MNGVLTTNWSLTADTWRFKYCSDGHVLPIYSDLKSGLQHKVWDLDASGSCLHGCTSVEYAQHFFGLAVLHYTNETLFNELMLYLLTETMIVFSCSIRLENSTSQQY</sequence>
<dbReference type="RefSeq" id="XP_024577666.1">
    <property type="nucleotide sequence ID" value="XM_024727051.1"/>
</dbReference>
<name>A0A0P1AKX1_PLAHL</name>
<dbReference type="EMBL" id="CCYD01000553">
    <property type="protein sequence ID" value="CEG41297.1"/>
    <property type="molecule type" value="Genomic_DNA"/>
</dbReference>
<accession>A0A0P1AKX1</accession>
<dbReference type="AlphaFoldDB" id="A0A0P1AKX1"/>
<protein>
    <submittedName>
        <fullName evidence="1">Uncharacterized protein</fullName>
    </submittedName>
</protein>
<evidence type="ECO:0000313" key="2">
    <source>
        <dbReference type="Proteomes" id="UP000054928"/>
    </source>
</evidence>
<reference evidence="2" key="1">
    <citation type="submission" date="2014-09" db="EMBL/GenBank/DDBJ databases">
        <authorList>
            <person name="Sharma Rahul"/>
            <person name="Thines Marco"/>
        </authorList>
    </citation>
    <scope>NUCLEOTIDE SEQUENCE [LARGE SCALE GENOMIC DNA]</scope>
</reference>
<dbReference type="Proteomes" id="UP000054928">
    <property type="component" value="Unassembled WGS sequence"/>
</dbReference>